<name>A0A6C1C4C9_9ACTN</name>
<dbReference type="EMBL" id="RCIY01000114">
    <property type="protein sequence ID" value="TGG75675.1"/>
    <property type="molecule type" value="Genomic_DNA"/>
</dbReference>
<evidence type="ECO:0000313" key="1">
    <source>
        <dbReference type="EMBL" id="TGG75675.1"/>
    </source>
</evidence>
<gene>
    <name evidence="1" type="ORF">D8771_32250</name>
</gene>
<protein>
    <submittedName>
        <fullName evidence="1">DNA-binding protein</fullName>
    </submittedName>
</protein>
<dbReference type="RefSeq" id="WP_031031746.1">
    <property type="nucleotide sequence ID" value="NZ_BBQG01000019.1"/>
</dbReference>
<dbReference type="Proteomes" id="UP000298111">
    <property type="component" value="Unassembled WGS sequence"/>
</dbReference>
<keyword evidence="1" id="KW-0238">DNA-binding</keyword>
<dbReference type="GO" id="GO:0003677">
    <property type="term" value="F:DNA binding"/>
    <property type="evidence" value="ECO:0007669"/>
    <property type="project" value="UniProtKB-KW"/>
</dbReference>
<organism evidence="1 2">
    <name type="scientific">Streptomyces albus</name>
    <dbReference type="NCBI Taxonomy" id="1888"/>
    <lineage>
        <taxon>Bacteria</taxon>
        <taxon>Bacillati</taxon>
        <taxon>Actinomycetota</taxon>
        <taxon>Actinomycetes</taxon>
        <taxon>Kitasatosporales</taxon>
        <taxon>Streptomycetaceae</taxon>
        <taxon>Streptomyces</taxon>
    </lineage>
</organism>
<reference evidence="1 2" key="1">
    <citation type="submission" date="2018-10" db="EMBL/GenBank/DDBJ databases">
        <title>Isolation of pseudouridimycin from Streptomyces albus DSM 40763.</title>
        <authorList>
            <person name="Rosenqvist P."/>
            <person name="Metsae-Ketelae M."/>
            <person name="Virta P."/>
        </authorList>
    </citation>
    <scope>NUCLEOTIDE SEQUENCE [LARGE SCALE GENOMIC DNA]</scope>
    <source>
        <strain evidence="1 2">DSM 40763</strain>
    </source>
</reference>
<dbReference type="GeneID" id="75181727"/>
<evidence type="ECO:0000313" key="2">
    <source>
        <dbReference type="Proteomes" id="UP000298111"/>
    </source>
</evidence>
<dbReference type="AlphaFoldDB" id="A0A6C1C4C9"/>
<sequence>MGITQEVADRLRALAAGEGSREEAAAWALSVMEGDAPELADKNVWHALDQLSGADLMLDPDTPMHSKEQFQQWLQEFLENVSVA</sequence>
<proteinExistence type="predicted"/>
<comment type="caution">
    <text evidence="1">The sequence shown here is derived from an EMBL/GenBank/DDBJ whole genome shotgun (WGS) entry which is preliminary data.</text>
</comment>
<accession>A0A6C1C4C9</accession>